<accession>A0A0K0G195</accession>
<proteinExistence type="predicted"/>
<reference evidence="2" key="1">
    <citation type="submission" date="2014-07" db="EMBL/GenBank/DDBJ databases">
        <authorList>
            <person name="Martin A.A"/>
            <person name="De Silva N."/>
        </authorList>
    </citation>
    <scope>NUCLEOTIDE SEQUENCE</scope>
</reference>
<keyword evidence="1" id="KW-0732">Signal</keyword>
<evidence type="ECO:0000313" key="2">
    <source>
        <dbReference type="Proteomes" id="UP000035680"/>
    </source>
</evidence>
<reference evidence="3" key="2">
    <citation type="submission" date="2015-08" db="UniProtKB">
        <authorList>
            <consortium name="WormBaseParasite"/>
        </authorList>
    </citation>
    <scope>IDENTIFICATION</scope>
</reference>
<evidence type="ECO:0000256" key="1">
    <source>
        <dbReference type="SAM" id="SignalP"/>
    </source>
</evidence>
<dbReference type="WBParaSite" id="SVE_1848300.1">
    <property type="protein sequence ID" value="SVE_1848300.1"/>
    <property type="gene ID" value="SVE_1848300"/>
</dbReference>
<feature type="chain" id="PRO_5005330375" evidence="1">
    <location>
        <begin position="21"/>
        <end position="218"/>
    </location>
</feature>
<protein>
    <submittedName>
        <fullName evidence="3">DUF3494 domain-containing protein</fullName>
    </submittedName>
</protein>
<dbReference type="Proteomes" id="UP000035680">
    <property type="component" value="Unassembled WGS sequence"/>
</dbReference>
<evidence type="ECO:0000313" key="3">
    <source>
        <dbReference type="WBParaSite" id="SVE_1848300.1"/>
    </source>
</evidence>
<keyword evidence="2" id="KW-1185">Reference proteome</keyword>
<organism evidence="2 3">
    <name type="scientific">Strongyloides venezuelensis</name>
    <name type="common">Threadworm</name>
    <dbReference type="NCBI Taxonomy" id="75913"/>
    <lineage>
        <taxon>Eukaryota</taxon>
        <taxon>Metazoa</taxon>
        <taxon>Ecdysozoa</taxon>
        <taxon>Nematoda</taxon>
        <taxon>Chromadorea</taxon>
        <taxon>Rhabditida</taxon>
        <taxon>Tylenchina</taxon>
        <taxon>Panagrolaimomorpha</taxon>
        <taxon>Strongyloidoidea</taxon>
        <taxon>Strongyloididae</taxon>
        <taxon>Strongyloides</taxon>
    </lineage>
</organism>
<dbReference type="AlphaFoldDB" id="A0A0K0G195"/>
<name>A0A0K0G195_STRVS</name>
<feature type="signal peptide" evidence="1">
    <location>
        <begin position="1"/>
        <end position="20"/>
    </location>
</feature>
<sequence>MLKNFKILLISLAIISPTHGCSSMTGGGANDGELLQDPTFTFKISPAVSWTYPPEISSTNPGVVFYFPGQSLSQAQAFQNAESDITAAILFAFDDENIPTTRMSATITYSPDPIANCVPNNPYPQGTYVGLLAAGAIIEWAVLTGNSGATVNLVNCPLSMNSISTSQVLNVQDYIKDIVVNLKGYTTTRGTWRTIANNMMSILNFRFGTLVRSEVTIN</sequence>